<dbReference type="AlphaFoldDB" id="A0A4D6LX55"/>
<evidence type="ECO:0000256" key="1">
    <source>
        <dbReference type="SAM" id="MobiDB-lite"/>
    </source>
</evidence>
<organism evidence="2 3">
    <name type="scientific">Vigna unguiculata</name>
    <name type="common">Cowpea</name>
    <dbReference type="NCBI Taxonomy" id="3917"/>
    <lineage>
        <taxon>Eukaryota</taxon>
        <taxon>Viridiplantae</taxon>
        <taxon>Streptophyta</taxon>
        <taxon>Embryophyta</taxon>
        <taxon>Tracheophyta</taxon>
        <taxon>Spermatophyta</taxon>
        <taxon>Magnoliopsida</taxon>
        <taxon>eudicotyledons</taxon>
        <taxon>Gunneridae</taxon>
        <taxon>Pentapetalae</taxon>
        <taxon>rosids</taxon>
        <taxon>fabids</taxon>
        <taxon>Fabales</taxon>
        <taxon>Fabaceae</taxon>
        <taxon>Papilionoideae</taxon>
        <taxon>50 kb inversion clade</taxon>
        <taxon>NPAAA clade</taxon>
        <taxon>indigoferoid/millettioid clade</taxon>
        <taxon>Phaseoleae</taxon>
        <taxon>Vigna</taxon>
    </lineage>
</organism>
<accession>A0A4D6LX55</accession>
<gene>
    <name evidence="2" type="ORF">DEO72_LG5g1547</name>
</gene>
<protein>
    <submittedName>
        <fullName evidence="2">Uncharacterized protein</fullName>
    </submittedName>
</protein>
<evidence type="ECO:0000313" key="2">
    <source>
        <dbReference type="EMBL" id="QCD93472.1"/>
    </source>
</evidence>
<keyword evidence="3" id="KW-1185">Reference proteome</keyword>
<dbReference type="EMBL" id="CP039349">
    <property type="protein sequence ID" value="QCD93472.1"/>
    <property type="molecule type" value="Genomic_DNA"/>
</dbReference>
<feature type="region of interest" description="Disordered" evidence="1">
    <location>
        <begin position="1"/>
        <end position="34"/>
    </location>
</feature>
<reference evidence="2 3" key="1">
    <citation type="submission" date="2019-04" db="EMBL/GenBank/DDBJ databases">
        <title>An improved genome assembly and genetic linkage map for asparagus bean, Vigna unguiculata ssp. sesquipedialis.</title>
        <authorList>
            <person name="Xia Q."/>
            <person name="Zhang R."/>
            <person name="Dong Y."/>
        </authorList>
    </citation>
    <scope>NUCLEOTIDE SEQUENCE [LARGE SCALE GENOMIC DNA]</scope>
    <source>
        <tissue evidence="2">Leaf</tissue>
    </source>
</reference>
<name>A0A4D6LX55_VIGUN</name>
<dbReference type="Proteomes" id="UP000501690">
    <property type="component" value="Linkage Group LG5"/>
</dbReference>
<sequence>MKELRERKEQELKEREEKEQRAKEEEEQREKHKNESLLTHLKFMVEMKSLEGDDNAFIFDPGGQSPNTLIIRDCDGGVVRDRHMVFRAVDGIMPKTFKEISD</sequence>
<evidence type="ECO:0000313" key="3">
    <source>
        <dbReference type="Proteomes" id="UP000501690"/>
    </source>
</evidence>
<proteinExistence type="predicted"/>